<evidence type="ECO:0000313" key="13">
    <source>
        <dbReference type="Proteomes" id="UP000424527"/>
    </source>
</evidence>
<dbReference type="GO" id="GO:0043139">
    <property type="term" value="F:5'-3' DNA helicase activity"/>
    <property type="evidence" value="ECO:0007669"/>
    <property type="project" value="UniProtKB-EC"/>
</dbReference>
<comment type="cofactor">
    <cofactor evidence="9">
        <name>Mg(2+)</name>
        <dbReference type="ChEBI" id="CHEBI:18420"/>
    </cofactor>
</comment>
<dbReference type="PANTHER" id="PTHR47642:SF5">
    <property type="entry name" value="ATP-DEPENDENT DNA HELICASE"/>
    <property type="match status" value="1"/>
</dbReference>
<feature type="domain" description="DNA helicase Pif1-like DEAD-box helicase" evidence="10">
    <location>
        <begin position="1"/>
        <end position="75"/>
    </location>
</feature>
<dbReference type="InterPro" id="IPR051055">
    <property type="entry name" value="PIF1_helicase"/>
</dbReference>
<dbReference type="Pfam" id="PF05970">
    <property type="entry name" value="PIF1"/>
    <property type="match status" value="1"/>
</dbReference>
<dbReference type="Gene3D" id="2.30.30.940">
    <property type="match status" value="1"/>
</dbReference>
<evidence type="ECO:0000256" key="7">
    <source>
        <dbReference type="ARBA" id="ARBA00023204"/>
    </source>
</evidence>
<evidence type="ECO:0000256" key="6">
    <source>
        <dbReference type="ARBA" id="ARBA00023125"/>
    </source>
</evidence>
<dbReference type="AlphaFoldDB" id="A0A6G0J090"/>
<comment type="caution">
    <text evidence="12">The sequence shown here is derived from an EMBL/GenBank/DDBJ whole genome shotgun (WGS) entry which is preliminary data.</text>
</comment>
<dbReference type="InterPro" id="IPR010285">
    <property type="entry name" value="DNA_helicase_pif1-like_DEAD"/>
</dbReference>
<dbReference type="EMBL" id="REGW02000004">
    <property type="protein sequence ID" value="KAE8296906.1"/>
    <property type="molecule type" value="Genomic_DNA"/>
</dbReference>
<evidence type="ECO:0000256" key="9">
    <source>
        <dbReference type="RuleBase" id="RU363044"/>
    </source>
</evidence>
<dbReference type="GO" id="GO:0006310">
    <property type="term" value="P:DNA recombination"/>
    <property type="evidence" value="ECO:0007669"/>
    <property type="project" value="UniProtKB-KW"/>
</dbReference>
<evidence type="ECO:0000259" key="10">
    <source>
        <dbReference type="Pfam" id="PF05970"/>
    </source>
</evidence>
<reference evidence="12 13" key="1">
    <citation type="submission" date="2019-07" db="EMBL/GenBank/DDBJ databases">
        <title>Chromosome genome assembly for large yellow croaker.</title>
        <authorList>
            <person name="Xiao S."/>
        </authorList>
    </citation>
    <scope>NUCLEOTIDE SEQUENCE [LARGE SCALE GENOMIC DNA]</scope>
    <source>
        <strain evidence="12">JMULYC20181020</strain>
        <tissue evidence="12">Muscle</tissue>
    </source>
</reference>
<gene>
    <name evidence="12" type="ORF">D5F01_LYC03518</name>
</gene>
<sequence length="330" mass="37327">MVSKELFAYVHWRFQQIKGNKKPFGGMSVLAVGDFYQLPPLGKAKPLCVYEECVLDVWKDNFQMVNLTQIMRQKDYLVFAELLNRLRVKSKTDALRDDDRALLTQTVIDIKDCPLDALHIFATNKEVDEHNRTTAALHTDFVNVKAQDYAKDPTTGEMIKTGGFKGNKRDLPDCIQAAHGVRIMILRNLDVEDGLVNGTFGTIANIVTGQQDGQTTVTMIGLQLDNPTAGQRFRKKIQGQSDNLVYIERTEENMSRKGAVRRQFPMKLAFIFTAHKVQGMTIESAVVSLKRVFEPGMAYVALNTMLLLHRDFLLKGSNIQETNSRRRNTA</sequence>
<dbReference type="InterPro" id="IPR027417">
    <property type="entry name" value="P-loop_NTPase"/>
</dbReference>
<dbReference type="GO" id="GO:0005524">
    <property type="term" value="F:ATP binding"/>
    <property type="evidence" value="ECO:0007669"/>
    <property type="project" value="UniProtKB-KW"/>
</dbReference>
<keyword evidence="3 9" id="KW-0378">Hydrolase</keyword>
<dbReference type="Pfam" id="PF21530">
    <property type="entry name" value="Pif1_2B_dom"/>
    <property type="match status" value="1"/>
</dbReference>
<keyword evidence="13" id="KW-1185">Reference proteome</keyword>
<keyword evidence="7 9" id="KW-0234">DNA repair</keyword>
<dbReference type="PANTHER" id="PTHR47642">
    <property type="entry name" value="ATP-DEPENDENT DNA HELICASE"/>
    <property type="match status" value="1"/>
</dbReference>
<evidence type="ECO:0000256" key="2">
    <source>
        <dbReference type="ARBA" id="ARBA00022763"/>
    </source>
</evidence>
<evidence type="ECO:0000259" key="11">
    <source>
        <dbReference type="Pfam" id="PF21530"/>
    </source>
</evidence>
<keyword evidence="2 9" id="KW-0227">DNA damage</keyword>
<evidence type="ECO:0000256" key="5">
    <source>
        <dbReference type="ARBA" id="ARBA00022840"/>
    </source>
</evidence>
<accession>A0A6G0J090</accession>
<comment type="similarity">
    <text evidence="9">Belongs to the helicase family.</text>
</comment>
<dbReference type="Gene3D" id="3.40.50.300">
    <property type="entry name" value="P-loop containing nucleotide triphosphate hydrolases"/>
    <property type="match status" value="2"/>
</dbReference>
<keyword evidence="4 9" id="KW-0347">Helicase</keyword>
<protein>
    <recommendedName>
        <fullName evidence="9">ATP-dependent DNA helicase</fullName>
        <ecNumber evidence="9">5.6.2.3</ecNumber>
    </recommendedName>
</protein>
<name>A0A6G0J090_LARCR</name>
<proteinExistence type="inferred from homology"/>
<keyword evidence="9" id="KW-0233">DNA recombination</keyword>
<feature type="domain" description="DNA helicase Pif1-like 2B" evidence="11">
    <location>
        <begin position="180"/>
        <end position="204"/>
    </location>
</feature>
<dbReference type="GO" id="GO:0016787">
    <property type="term" value="F:hydrolase activity"/>
    <property type="evidence" value="ECO:0007669"/>
    <property type="project" value="UniProtKB-KW"/>
</dbReference>
<keyword evidence="6" id="KW-0238">DNA-binding</keyword>
<evidence type="ECO:0000256" key="3">
    <source>
        <dbReference type="ARBA" id="ARBA00022801"/>
    </source>
</evidence>
<dbReference type="SUPFAM" id="SSF52540">
    <property type="entry name" value="P-loop containing nucleoside triphosphate hydrolases"/>
    <property type="match status" value="1"/>
</dbReference>
<evidence type="ECO:0000256" key="8">
    <source>
        <dbReference type="ARBA" id="ARBA00023235"/>
    </source>
</evidence>
<keyword evidence="8" id="KW-0413">Isomerase</keyword>
<dbReference type="GO" id="GO:0000723">
    <property type="term" value="P:telomere maintenance"/>
    <property type="evidence" value="ECO:0007669"/>
    <property type="project" value="InterPro"/>
</dbReference>
<evidence type="ECO:0000313" key="12">
    <source>
        <dbReference type="EMBL" id="KAE8296906.1"/>
    </source>
</evidence>
<evidence type="ECO:0000256" key="4">
    <source>
        <dbReference type="ARBA" id="ARBA00022806"/>
    </source>
</evidence>
<dbReference type="Proteomes" id="UP000424527">
    <property type="component" value="Unassembled WGS sequence"/>
</dbReference>
<keyword evidence="5 9" id="KW-0067">ATP-binding</keyword>
<dbReference type="EC" id="5.6.2.3" evidence="9"/>
<comment type="catalytic activity">
    <reaction evidence="9">
        <text>ATP + H2O = ADP + phosphate + H(+)</text>
        <dbReference type="Rhea" id="RHEA:13065"/>
        <dbReference type="ChEBI" id="CHEBI:15377"/>
        <dbReference type="ChEBI" id="CHEBI:15378"/>
        <dbReference type="ChEBI" id="CHEBI:30616"/>
        <dbReference type="ChEBI" id="CHEBI:43474"/>
        <dbReference type="ChEBI" id="CHEBI:456216"/>
        <dbReference type="EC" id="5.6.2.3"/>
    </reaction>
</comment>
<dbReference type="InterPro" id="IPR049163">
    <property type="entry name" value="Pif1-like_2B_dom"/>
</dbReference>
<keyword evidence="1 9" id="KW-0547">Nucleotide-binding</keyword>
<organism evidence="12 13">
    <name type="scientific">Larimichthys crocea</name>
    <name type="common">Large yellow croaker</name>
    <name type="synonym">Pseudosciaena crocea</name>
    <dbReference type="NCBI Taxonomy" id="215358"/>
    <lineage>
        <taxon>Eukaryota</taxon>
        <taxon>Metazoa</taxon>
        <taxon>Chordata</taxon>
        <taxon>Craniata</taxon>
        <taxon>Vertebrata</taxon>
        <taxon>Euteleostomi</taxon>
        <taxon>Actinopterygii</taxon>
        <taxon>Neopterygii</taxon>
        <taxon>Teleostei</taxon>
        <taxon>Neoteleostei</taxon>
        <taxon>Acanthomorphata</taxon>
        <taxon>Eupercaria</taxon>
        <taxon>Sciaenidae</taxon>
        <taxon>Larimichthys</taxon>
    </lineage>
</organism>
<evidence type="ECO:0000256" key="1">
    <source>
        <dbReference type="ARBA" id="ARBA00022741"/>
    </source>
</evidence>
<dbReference type="GO" id="GO:0006281">
    <property type="term" value="P:DNA repair"/>
    <property type="evidence" value="ECO:0007669"/>
    <property type="project" value="UniProtKB-KW"/>
</dbReference>